<sequence length="688" mass="77283">MASSLSNCFSCFKSTDYPPDYISNGSQRAKIYEARASDITNRARSTSTSIKSRRKNNSLDPPTSKISKDLFLISNDFKRRSSLQTAEKITKVFKYTSRRSTASKKRVDFQPVSSKNYFLSDNTSSHSNQHSPPFNHPNLDHFGQFHSKNSRNTTSSILTTISVDIPYSKTIKSNINSASRQTFDTPSYAQNRKYKKALNKNTDFYSLDIPFNTNSNFFSINDFDGSIFNNDDASILDLPPSTNHLNNSSRVSDRAIRNLNQNYSKTRNLFKTNQSKKSKAVDQSQFFQSNNPKSVITSEVLQTNNPKSIPQSELFQSNTPISVITSEFFKSNTPKSIPQSEFFKSNNPKSVIQSEALQINNPKSVIQSEALQINNPKSIPQSNQLNIDLQKIDSKKITTLKQNHSNNNNTTTDISTCNRDSLKMMDFSDIIKNYSPDRSNGKIAPQAALAPEIQKNNIPLTKVDLVSPNDINANDYNDSYYYNVDNKKIYINTKHKTVLGASADSEVVSSSATPSLKSKKSNYYDALNLSLPDFAAIQYMESKNLDFFRNSQYLPQTVPNLKGEQSHLGPTNVLPNPSNHTNVDSNSVNKPEIDLKHFSKHEQNIAESKIGQIKDYKVVDNNRRSTLLGHYTTDISAINKSETGETTISAGRSGYFTQIDSSFVLDFVLDHDFSSLNLSERTISKVIN</sequence>
<name>A0A2T9YRQ4_9FUNG</name>
<accession>A0A2T9YRQ4</accession>
<evidence type="ECO:0000313" key="3">
    <source>
        <dbReference type="Proteomes" id="UP000245383"/>
    </source>
</evidence>
<protein>
    <submittedName>
        <fullName evidence="2">Uncharacterized protein</fullName>
    </submittedName>
</protein>
<dbReference type="EMBL" id="MBFR01000070">
    <property type="protein sequence ID" value="PVU94934.1"/>
    <property type="molecule type" value="Genomic_DNA"/>
</dbReference>
<dbReference type="AlphaFoldDB" id="A0A2T9YRQ4"/>
<comment type="caution">
    <text evidence="2">The sequence shown here is derived from an EMBL/GenBank/DDBJ whole genome shotgun (WGS) entry which is preliminary data.</text>
</comment>
<feature type="region of interest" description="Disordered" evidence="1">
    <location>
        <begin position="40"/>
        <end position="62"/>
    </location>
</feature>
<evidence type="ECO:0000256" key="1">
    <source>
        <dbReference type="SAM" id="MobiDB-lite"/>
    </source>
</evidence>
<gene>
    <name evidence="2" type="ORF">BB561_002178</name>
</gene>
<feature type="compositionally biased region" description="Polar residues" evidence="1">
    <location>
        <begin position="120"/>
        <end position="132"/>
    </location>
</feature>
<dbReference type="Proteomes" id="UP000245383">
    <property type="component" value="Unassembled WGS sequence"/>
</dbReference>
<evidence type="ECO:0000313" key="2">
    <source>
        <dbReference type="EMBL" id="PVU94934.1"/>
    </source>
</evidence>
<keyword evidence="3" id="KW-1185">Reference proteome</keyword>
<reference evidence="2 3" key="1">
    <citation type="journal article" date="2018" name="MBio">
        <title>Comparative Genomics Reveals the Core Gene Toolbox for the Fungus-Insect Symbiosis.</title>
        <authorList>
            <person name="Wang Y."/>
            <person name="Stata M."/>
            <person name="Wang W."/>
            <person name="Stajich J.E."/>
            <person name="White M.M."/>
            <person name="Moncalvo J.M."/>
        </authorList>
    </citation>
    <scope>NUCLEOTIDE SEQUENCE [LARGE SCALE GENOMIC DNA]</scope>
    <source>
        <strain evidence="2 3">SWE-8-4</strain>
    </source>
</reference>
<feature type="region of interest" description="Disordered" evidence="1">
    <location>
        <begin position="120"/>
        <end position="146"/>
    </location>
</feature>
<proteinExistence type="predicted"/>
<organism evidence="2 3">
    <name type="scientific">Smittium simulii</name>
    <dbReference type="NCBI Taxonomy" id="133385"/>
    <lineage>
        <taxon>Eukaryota</taxon>
        <taxon>Fungi</taxon>
        <taxon>Fungi incertae sedis</taxon>
        <taxon>Zoopagomycota</taxon>
        <taxon>Kickxellomycotina</taxon>
        <taxon>Harpellomycetes</taxon>
        <taxon>Harpellales</taxon>
        <taxon>Legeriomycetaceae</taxon>
        <taxon>Smittium</taxon>
    </lineage>
</organism>